<dbReference type="InterPro" id="IPR010071">
    <property type="entry name" value="AA_adenyl_dom"/>
</dbReference>
<dbReference type="Gene3D" id="3.30.300.30">
    <property type="match status" value="1"/>
</dbReference>
<dbReference type="Pfam" id="PF00501">
    <property type="entry name" value="AMP-binding"/>
    <property type="match status" value="1"/>
</dbReference>
<comment type="caution">
    <text evidence="4">The sequence shown here is derived from an EMBL/GenBank/DDBJ whole genome shotgun (WGS) entry which is preliminary data.</text>
</comment>
<name>A0ABS7QRY5_9ACTN</name>
<dbReference type="Pfam" id="PF13193">
    <property type="entry name" value="AMP-binding_C"/>
    <property type="match status" value="1"/>
</dbReference>
<reference evidence="4 5" key="1">
    <citation type="submission" date="2021-08" db="EMBL/GenBank/DDBJ databases">
        <title>Streptomyces sp. PTM05 isolated from lichen.</title>
        <authorList>
            <person name="Somphong A."/>
            <person name="Phongsopitanun W."/>
            <person name="Tanasupawat S."/>
        </authorList>
    </citation>
    <scope>NUCLEOTIDE SEQUENCE [LARGE SCALE GENOMIC DNA]</scope>
    <source>
        <strain evidence="4 5">Ptm05</strain>
    </source>
</reference>
<sequence>MLSQLNLYEVFARQAALRPDAPAVTDGREDLTYRQLAERADRLAAAILREVPGPGARVGLCLRRGNDVVVCVLAVLRAGCAYVPLDPSYPADRVRYMARDAAVDLVLTDHDTDPAVLPDAGRVLALDPALWRDDAPVAGEVTVTPDMPAYVIYTSGSSGRPKGVVVSHRNVTALLESCEKVLDTGEDDVWTLFHSYCFDFSVWEMWGALSHGATLVVVPADVARSPEATLDLLRERRVTVLNQVPSVFRYLSRAPAGETLPVRYVIFGGETVDVEAVRAWRGTHGPATEFVNMYGITETTVFSTCRHIPAHEIDGTPAADGDDESPDPLPDPALNIGLPLDGFELALLTDEGKVADPGQVGEIHLAGPQLAIGYLDRPELTAERYPTLTLPGREPRRYYRTGDLATARYDGTMEYAGRADDQVKINGYRIETGEVETALRGTPGVADVVVVAATSRIGERMLVAFYTTAPGGGEDGTADGLPQRLAERARAALPSFMVPGRFVAVPEMPLSPSGKTDKRALAERLTRRASGGAA</sequence>
<dbReference type="SUPFAM" id="SSF56801">
    <property type="entry name" value="Acetyl-CoA synthetase-like"/>
    <property type="match status" value="1"/>
</dbReference>
<dbReference type="InterPro" id="IPR020845">
    <property type="entry name" value="AMP-binding_CS"/>
</dbReference>
<dbReference type="PROSITE" id="PS00455">
    <property type="entry name" value="AMP_BINDING"/>
    <property type="match status" value="1"/>
</dbReference>
<evidence type="ECO:0000313" key="5">
    <source>
        <dbReference type="Proteomes" id="UP001198565"/>
    </source>
</evidence>
<proteinExistence type="predicted"/>
<dbReference type="InterPro" id="IPR025110">
    <property type="entry name" value="AMP-bd_C"/>
</dbReference>
<evidence type="ECO:0000313" key="4">
    <source>
        <dbReference type="EMBL" id="MBY8885150.1"/>
    </source>
</evidence>
<evidence type="ECO:0000259" key="3">
    <source>
        <dbReference type="Pfam" id="PF13193"/>
    </source>
</evidence>
<dbReference type="PANTHER" id="PTHR45527">
    <property type="entry name" value="NONRIBOSOMAL PEPTIDE SYNTHETASE"/>
    <property type="match status" value="1"/>
</dbReference>
<dbReference type="Proteomes" id="UP001198565">
    <property type="component" value="Unassembled WGS sequence"/>
</dbReference>
<organism evidence="4 5">
    <name type="scientific">Streptantibioticus parmotrematis</name>
    <dbReference type="NCBI Taxonomy" id="2873249"/>
    <lineage>
        <taxon>Bacteria</taxon>
        <taxon>Bacillati</taxon>
        <taxon>Actinomycetota</taxon>
        <taxon>Actinomycetes</taxon>
        <taxon>Kitasatosporales</taxon>
        <taxon>Streptomycetaceae</taxon>
        <taxon>Streptantibioticus</taxon>
    </lineage>
</organism>
<dbReference type="InterPro" id="IPR000873">
    <property type="entry name" value="AMP-dep_synth/lig_dom"/>
</dbReference>
<dbReference type="EMBL" id="JAINVZ010000005">
    <property type="protein sequence ID" value="MBY8885150.1"/>
    <property type="molecule type" value="Genomic_DNA"/>
</dbReference>
<accession>A0ABS7QRY5</accession>
<dbReference type="PANTHER" id="PTHR45527:SF1">
    <property type="entry name" value="FATTY ACID SYNTHASE"/>
    <property type="match status" value="1"/>
</dbReference>
<dbReference type="NCBIfam" id="TIGR01733">
    <property type="entry name" value="AA-adenyl-dom"/>
    <property type="match status" value="1"/>
</dbReference>
<evidence type="ECO:0000256" key="1">
    <source>
        <dbReference type="SAM" id="MobiDB-lite"/>
    </source>
</evidence>
<dbReference type="Gene3D" id="3.40.50.12780">
    <property type="entry name" value="N-terminal domain of ligase-like"/>
    <property type="match status" value="1"/>
</dbReference>
<gene>
    <name evidence="4" type="ORF">K7472_09875</name>
</gene>
<feature type="region of interest" description="Disordered" evidence="1">
    <location>
        <begin position="509"/>
        <end position="534"/>
    </location>
</feature>
<feature type="domain" description="AMP-dependent synthetase/ligase" evidence="2">
    <location>
        <begin position="11"/>
        <end position="375"/>
    </location>
</feature>
<feature type="domain" description="AMP-binding enzyme C-terminal" evidence="3">
    <location>
        <begin position="434"/>
        <end position="515"/>
    </location>
</feature>
<feature type="compositionally biased region" description="Basic and acidic residues" evidence="1">
    <location>
        <begin position="515"/>
        <end position="526"/>
    </location>
</feature>
<dbReference type="RefSeq" id="WP_222976274.1">
    <property type="nucleotide sequence ID" value="NZ_JAINVZ010000005.1"/>
</dbReference>
<keyword evidence="5" id="KW-1185">Reference proteome</keyword>
<evidence type="ECO:0000259" key="2">
    <source>
        <dbReference type="Pfam" id="PF00501"/>
    </source>
</evidence>
<protein>
    <submittedName>
        <fullName evidence="4">Amino acid adenylation domain-containing protein</fullName>
    </submittedName>
</protein>
<dbReference type="InterPro" id="IPR042099">
    <property type="entry name" value="ANL_N_sf"/>
</dbReference>
<dbReference type="InterPro" id="IPR045851">
    <property type="entry name" value="AMP-bd_C_sf"/>
</dbReference>